<dbReference type="RefSeq" id="WP_089068851.1">
    <property type="nucleotide sequence ID" value="NZ_CP022358.1"/>
</dbReference>
<organism evidence="1 2">
    <name type="scientific">Shewanella bicestrii</name>
    <dbReference type="NCBI Taxonomy" id="2018305"/>
    <lineage>
        <taxon>Bacteria</taxon>
        <taxon>Pseudomonadati</taxon>
        <taxon>Pseudomonadota</taxon>
        <taxon>Gammaproteobacteria</taxon>
        <taxon>Alteromonadales</taxon>
        <taxon>Shewanellaceae</taxon>
        <taxon>Shewanella</taxon>
    </lineage>
</organism>
<protein>
    <recommendedName>
        <fullName evidence="3">Heptosyltransferase</fullName>
    </recommendedName>
</protein>
<dbReference type="GO" id="GO:0005829">
    <property type="term" value="C:cytosol"/>
    <property type="evidence" value="ECO:0007669"/>
    <property type="project" value="TreeGrafter"/>
</dbReference>
<dbReference type="EMBL" id="CP022358">
    <property type="protein sequence ID" value="ASK71100.1"/>
    <property type="molecule type" value="Genomic_DNA"/>
</dbReference>
<dbReference type="SUPFAM" id="SSF53756">
    <property type="entry name" value="UDP-Glycosyltransferase/glycogen phosphorylase"/>
    <property type="match status" value="1"/>
</dbReference>
<dbReference type="Proteomes" id="UP000198367">
    <property type="component" value="Chromosome"/>
</dbReference>
<keyword evidence="2" id="KW-1185">Reference proteome</keyword>
<dbReference type="KEGG" id="sbj:CF168_20670"/>
<evidence type="ECO:0000313" key="2">
    <source>
        <dbReference type="Proteomes" id="UP000198367"/>
    </source>
</evidence>
<sequence>MNIKEFFSNFFTKYTNEFTKIDEIKCNPNVIVNANLQIGDYISISPIIDAVIYRWPASKIYVVCSSVDYDLVKCDPRVIAIKYPPKKQSWKYYRHSKMLSREIGSIDLLIEPCKLNRSYRSIIGFLFKPKLTIGLYWDKYSCISKPVINRDILRTTSISKPRMFSLMMESYGFVAINDNYKLFESDRSITKVEGYLIKHKISDYLVVNPFASTYKRTLSLEAVRVILSHLEDNFENILILIPPYIKNLNEWKSLDGNIYFPTIENFMDSVSFVRRSSIVLSVDTSIVHVSSAFDKPIVALFREQDIQTSNWLPRSKRHSVLNMNASGEKIANKLITIKRNF</sequence>
<accession>A0A220USY2</accession>
<dbReference type="GO" id="GO:0008713">
    <property type="term" value="F:ADP-heptose-lipopolysaccharide heptosyltransferase activity"/>
    <property type="evidence" value="ECO:0007669"/>
    <property type="project" value="TreeGrafter"/>
</dbReference>
<reference evidence="1 2" key="1">
    <citation type="submission" date="2017-07" db="EMBL/GenBank/DDBJ databases">
        <title>Phenotypical and genomic characterization of a clinical isolate of Shewanella bicestrii sp. nov. producing an extended-spectrum beta-lactamase and a new oxacillinase variant.</title>
        <authorList>
            <person name="Jousset A.B."/>
            <person name="Bonnin R.A."/>
            <person name="Girlich D."/>
            <person name="Dabos L."/>
            <person name="Potron A."/>
            <person name="Dortet L."/>
            <person name="Glaser P."/>
            <person name="Naas T."/>
        </authorList>
    </citation>
    <scope>NUCLEOTIDE SEQUENCE [LARGE SCALE GENOMIC DNA]</scope>
    <source>
        <strain evidence="1 2">JAB-1</strain>
    </source>
</reference>
<gene>
    <name evidence="1" type="ORF">CF168_20670</name>
</gene>
<dbReference type="PANTHER" id="PTHR30160">
    <property type="entry name" value="TETRAACYLDISACCHARIDE 4'-KINASE-RELATED"/>
    <property type="match status" value="1"/>
</dbReference>
<dbReference type="AlphaFoldDB" id="A0A220USY2"/>
<evidence type="ECO:0000313" key="1">
    <source>
        <dbReference type="EMBL" id="ASK71100.1"/>
    </source>
</evidence>
<evidence type="ECO:0008006" key="3">
    <source>
        <dbReference type="Google" id="ProtNLM"/>
    </source>
</evidence>
<name>A0A220USY2_9GAMM</name>
<dbReference type="GO" id="GO:0009244">
    <property type="term" value="P:lipopolysaccharide core region biosynthetic process"/>
    <property type="evidence" value="ECO:0007669"/>
    <property type="project" value="TreeGrafter"/>
</dbReference>
<dbReference type="InterPro" id="IPR051199">
    <property type="entry name" value="LPS_LOS_Heptosyltrfase"/>
</dbReference>
<proteinExistence type="predicted"/>
<dbReference type="Gene3D" id="3.40.50.2000">
    <property type="entry name" value="Glycogen Phosphorylase B"/>
    <property type="match status" value="2"/>
</dbReference>